<proteinExistence type="inferred from homology"/>
<protein>
    <submittedName>
        <fullName evidence="5">Lipoprotein-releasing system ATP-binding protein</fullName>
    </submittedName>
</protein>
<dbReference type="InterPro" id="IPR017871">
    <property type="entry name" value="ABC_transporter-like_CS"/>
</dbReference>
<evidence type="ECO:0000259" key="4">
    <source>
        <dbReference type="PROSITE" id="PS50893"/>
    </source>
</evidence>
<evidence type="ECO:0000256" key="2">
    <source>
        <dbReference type="ARBA" id="ARBA00022741"/>
    </source>
</evidence>
<dbReference type="PROSITE" id="PS50893">
    <property type="entry name" value="ABC_TRANSPORTER_2"/>
    <property type="match status" value="1"/>
</dbReference>
<dbReference type="Pfam" id="PF00005">
    <property type="entry name" value="ABC_tran"/>
    <property type="match status" value="1"/>
</dbReference>
<dbReference type="InterPro" id="IPR015854">
    <property type="entry name" value="ABC_transpr_LolD-like"/>
</dbReference>
<evidence type="ECO:0000256" key="3">
    <source>
        <dbReference type="ARBA" id="ARBA00022840"/>
    </source>
</evidence>
<name>A0A1H6X9Y7_9DEIO</name>
<evidence type="ECO:0000313" key="5">
    <source>
        <dbReference type="EMBL" id="SEJ21385.1"/>
    </source>
</evidence>
<evidence type="ECO:0000313" key="6">
    <source>
        <dbReference type="Proteomes" id="UP000199223"/>
    </source>
</evidence>
<dbReference type="InterPro" id="IPR027417">
    <property type="entry name" value="P-loop_NTPase"/>
</dbReference>
<keyword evidence="5" id="KW-0449">Lipoprotein</keyword>
<dbReference type="PANTHER" id="PTHR24220:SF689">
    <property type="entry name" value="LIPOPROTEIN-RELEASING SYSTEM ATP-BINDING PROTEIN LOLD"/>
    <property type="match status" value="1"/>
</dbReference>
<sequence>MPPVTFAPPALEARAVVHGFGELTVLHGVSLAVSPGEVVALLGPSGSGKSTLLHLLGGLDVPRGGEVWWAGERADTLGTQARSVRRAGRVGLIFQHHYLLEDLNVLQNVQVPGMLGALADGGRALALLERVGLGHRALDLPGVLSGGERQRVAVARALAARPAIVLADEPTGSLDRANAERVAELMLGLAREQGSGVLLVTHDEHLAAHADRTLHLLDGRMQEAVGMGAPTR</sequence>
<keyword evidence="3 5" id="KW-0067">ATP-binding</keyword>
<dbReference type="SMART" id="SM00382">
    <property type="entry name" value="AAA"/>
    <property type="match status" value="1"/>
</dbReference>
<dbReference type="InterPro" id="IPR003439">
    <property type="entry name" value="ABC_transporter-like_ATP-bd"/>
</dbReference>
<reference evidence="6" key="1">
    <citation type="submission" date="2016-10" db="EMBL/GenBank/DDBJ databases">
        <authorList>
            <person name="Varghese N."/>
            <person name="Submissions S."/>
        </authorList>
    </citation>
    <scope>NUCLEOTIDE SEQUENCE [LARGE SCALE GENOMIC DNA]</scope>
    <source>
        <strain evidence="6">CGMCC 1.10218</strain>
    </source>
</reference>
<accession>A0A1H6X9Y7</accession>
<dbReference type="Gene3D" id="3.40.50.300">
    <property type="entry name" value="P-loop containing nucleotide triphosphate hydrolases"/>
    <property type="match status" value="1"/>
</dbReference>
<dbReference type="OrthoDB" id="66958at2"/>
<evidence type="ECO:0000256" key="1">
    <source>
        <dbReference type="ARBA" id="ARBA00005417"/>
    </source>
</evidence>
<comment type="similarity">
    <text evidence="1">Belongs to the ABC transporter superfamily.</text>
</comment>
<keyword evidence="6" id="KW-1185">Reference proteome</keyword>
<dbReference type="Proteomes" id="UP000199223">
    <property type="component" value="Unassembled WGS sequence"/>
</dbReference>
<dbReference type="GO" id="GO:0005524">
    <property type="term" value="F:ATP binding"/>
    <property type="evidence" value="ECO:0007669"/>
    <property type="project" value="UniProtKB-KW"/>
</dbReference>
<gene>
    <name evidence="5" type="ORF">SAMN04488058_1052</name>
</gene>
<dbReference type="GO" id="GO:0005886">
    <property type="term" value="C:plasma membrane"/>
    <property type="evidence" value="ECO:0007669"/>
    <property type="project" value="TreeGrafter"/>
</dbReference>
<dbReference type="PROSITE" id="PS00211">
    <property type="entry name" value="ABC_TRANSPORTER_1"/>
    <property type="match status" value="1"/>
</dbReference>
<dbReference type="STRING" id="856736.SAMN04488058_1052"/>
<dbReference type="GO" id="GO:0016887">
    <property type="term" value="F:ATP hydrolysis activity"/>
    <property type="evidence" value="ECO:0007669"/>
    <property type="project" value="InterPro"/>
</dbReference>
<organism evidence="5 6">
    <name type="scientific">Deinococcus reticulitermitis</name>
    <dbReference type="NCBI Taxonomy" id="856736"/>
    <lineage>
        <taxon>Bacteria</taxon>
        <taxon>Thermotogati</taxon>
        <taxon>Deinococcota</taxon>
        <taxon>Deinococci</taxon>
        <taxon>Deinococcales</taxon>
        <taxon>Deinococcaceae</taxon>
        <taxon>Deinococcus</taxon>
    </lineage>
</organism>
<dbReference type="SUPFAM" id="SSF52540">
    <property type="entry name" value="P-loop containing nucleoside triphosphate hydrolases"/>
    <property type="match status" value="1"/>
</dbReference>
<dbReference type="InterPro" id="IPR003593">
    <property type="entry name" value="AAA+_ATPase"/>
</dbReference>
<dbReference type="PANTHER" id="PTHR24220">
    <property type="entry name" value="IMPORT ATP-BINDING PROTEIN"/>
    <property type="match status" value="1"/>
</dbReference>
<dbReference type="EMBL" id="FNZA01000005">
    <property type="protein sequence ID" value="SEJ21385.1"/>
    <property type="molecule type" value="Genomic_DNA"/>
</dbReference>
<keyword evidence="2" id="KW-0547">Nucleotide-binding</keyword>
<dbReference type="GO" id="GO:0022857">
    <property type="term" value="F:transmembrane transporter activity"/>
    <property type="evidence" value="ECO:0007669"/>
    <property type="project" value="TreeGrafter"/>
</dbReference>
<feature type="domain" description="ABC transporter" evidence="4">
    <location>
        <begin position="11"/>
        <end position="227"/>
    </location>
</feature>
<dbReference type="RefSeq" id="WP_092264004.1">
    <property type="nucleotide sequence ID" value="NZ_FNZA01000005.1"/>
</dbReference>
<dbReference type="AlphaFoldDB" id="A0A1H6X9Y7"/>